<evidence type="ECO:0000256" key="6">
    <source>
        <dbReference type="SAM" id="MobiDB-lite"/>
    </source>
</evidence>
<keyword evidence="5" id="KW-0175">Coiled coil</keyword>
<keyword evidence="9" id="KW-1185">Reference proteome</keyword>
<keyword evidence="2 4" id="KW-0067">ATP-binding</keyword>
<reference evidence="8 9" key="1">
    <citation type="journal article" date="2020" name="bioRxiv">
        <title>Sequence and annotation of 42 cannabis genomes reveals extensive copy number variation in cannabinoid synthesis and pathogen resistance genes.</title>
        <authorList>
            <person name="Mckernan K.J."/>
            <person name="Helbert Y."/>
            <person name="Kane L.T."/>
            <person name="Ebling H."/>
            <person name="Zhang L."/>
            <person name="Liu B."/>
            <person name="Eaton Z."/>
            <person name="Mclaughlin S."/>
            <person name="Kingan S."/>
            <person name="Baybayan P."/>
            <person name="Concepcion G."/>
            <person name="Jordan M."/>
            <person name="Riva A."/>
            <person name="Barbazuk W."/>
            <person name="Harkins T."/>
        </authorList>
    </citation>
    <scope>NUCLEOTIDE SEQUENCE [LARGE SCALE GENOMIC DNA]</scope>
    <source>
        <strain evidence="9">cv. Jamaican Lion 4</strain>
        <tissue evidence="8">Leaf</tissue>
    </source>
</reference>
<dbReference type="GO" id="GO:0003777">
    <property type="term" value="F:microtubule motor activity"/>
    <property type="evidence" value="ECO:0007669"/>
    <property type="project" value="InterPro"/>
</dbReference>
<dbReference type="InterPro" id="IPR027640">
    <property type="entry name" value="Kinesin-like_fam"/>
</dbReference>
<evidence type="ECO:0000256" key="5">
    <source>
        <dbReference type="SAM" id="Coils"/>
    </source>
</evidence>
<evidence type="ECO:0000256" key="4">
    <source>
        <dbReference type="PROSITE-ProRule" id="PRU00283"/>
    </source>
</evidence>
<dbReference type="InterPro" id="IPR027417">
    <property type="entry name" value="P-loop_NTPase"/>
</dbReference>
<evidence type="ECO:0000313" key="9">
    <source>
        <dbReference type="Proteomes" id="UP000583929"/>
    </source>
</evidence>
<feature type="coiled-coil region" evidence="5">
    <location>
        <begin position="1190"/>
        <end position="1253"/>
    </location>
</feature>
<gene>
    <name evidence="8" type="ORF">G4B88_019922</name>
</gene>
<comment type="caution">
    <text evidence="8">The sequence shown here is derived from an EMBL/GenBank/DDBJ whole genome shotgun (WGS) entry which is preliminary data.</text>
</comment>
<feature type="coiled-coil region" evidence="5">
    <location>
        <begin position="751"/>
        <end position="781"/>
    </location>
</feature>
<dbReference type="InterPro" id="IPR033467">
    <property type="entry name" value="Tesmin/TSO1-like_CXC"/>
</dbReference>
<feature type="binding site" evidence="4">
    <location>
        <begin position="92"/>
        <end position="99"/>
    </location>
    <ligand>
        <name>ATP</name>
        <dbReference type="ChEBI" id="CHEBI:30616"/>
    </ligand>
</feature>
<dbReference type="InterPro" id="IPR001752">
    <property type="entry name" value="Kinesin_motor_dom"/>
</dbReference>
<dbReference type="GO" id="GO:0007018">
    <property type="term" value="P:microtubule-based movement"/>
    <property type="evidence" value="ECO:0007669"/>
    <property type="project" value="InterPro"/>
</dbReference>
<evidence type="ECO:0000256" key="3">
    <source>
        <dbReference type="ARBA" id="ARBA00023175"/>
    </source>
</evidence>
<dbReference type="PROSITE" id="PS50067">
    <property type="entry name" value="KINESIN_MOTOR_2"/>
    <property type="match status" value="1"/>
</dbReference>
<dbReference type="EMBL" id="JAATIQ010000445">
    <property type="protein sequence ID" value="KAF4355686.1"/>
    <property type="molecule type" value="Genomic_DNA"/>
</dbReference>
<dbReference type="PRINTS" id="PR00380">
    <property type="entry name" value="KINESINHEAVY"/>
</dbReference>
<feature type="region of interest" description="Disordered" evidence="6">
    <location>
        <begin position="1360"/>
        <end position="1379"/>
    </location>
</feature>
<feature type="compositionally biased region" description="Low complexity" evidence="6">
    <location>
        <begin position="1067"/>
        <end position="1083"/>
    </location>
</feature>
<dbReference type="GO" id="GO:0007052">
    <property type="term" value="P:mitotic spindle organization"/>
    <property type="evidence" value="ECO:0007669"/>
    <property type="project" value="TreeGrafter"/>
</dbReference>
<feature type="compositionally biased region" description="Basic residues" evidence="6">
    <location>
        <begin position="880"/>
        <end position="892"/>
    </location>
</feature>
<dbReference type="InterPro" id="IPR019821">
    <property type="entry name" value="Kinesin_motor_CS"/>
</dbReference>
<feature type="coiled-coil region" evidence="5">
    <location>
        <begin position="500"/>
        <end position="648"/>
    </location>
</feature>
<dbReference type="PANTHER" id="PTHR47969">
    <property type="entry name" value="CHROMOSOME-ASSOCIATED KINESIN KIF4A-RELATED"/>
    <property type="match status" value="1"/>
</dbReference>
<dbReference type="SMART" id="SM01114">
    <property type="entry name" value="CXC"/>
    <property type="match status" value="2"/>
</dbReference>
<dbReference type="GO" id="GO:0005875">
    <property type="term" value="C:microtubule associated complex"/>
    <property type="evidence" value="ECO:0007669"/>
    <property type="project" value="TreeGrafter"/>
</dbReference>
<feature type="compositionally biased region" description="Low complexity" evidence="6">
    <location>
        <begin position="893"/>
        <end position="903"/>
    </location>
</feature>
<dbReference type="GO" id="GO:0051231">
    <property type="term" value="P:spindle elongation"/>
    <property type="evidence" value="ECO:0007669"/>
    <property type="project" value="TreeGrafter"/>
</dbReference>
<feature type="coiled-coil region" evidence="5">
    <location>
        <begin position="1388"/>
        <end position="1472"/>
    </location>
</feature>
<dbReference type="Pfam" id="PF00225">
    <property type="entry name" value="Kinesin"/>
    <property type="match status" value="1"/>
</dbReference>
<dbReference type="SUPFAM" id="SSF52540">
    <property type="entry name" value="P-loop containing nucleoside triphosphate hydrolases"/>
    <property type="match status" value="1"/>
</dbReference>
<feature type="compositionally biased region" description="Low complexity" evidence="6">
    <location>
        <begin position="1485"/>
        <end position="1496"/>
    </location>
</feature>
<dbReference type="GO" id="GO:0005524">
    <property type="term" value="F:ATP binding"/>
    <property type="evidence" value="ECO:0007669"/>
    <property type="project" value="UniProtKB-UniRule"/>
</dbReference>
<accession>A0A7J6EBF9</accession>
<name>A0A7J6EBF9_CANSA</name>
<proteinExistence type="inferred from homology"/>
<sequence>MENLETKAVDSSQCVRVAVNIRPLITSEVLFGCTDCISVVPGEPQVQIGSHSFTYDYVYGGTGSPSTIYEDCVAPLVDALFHGYNATVLAYGQTGSGKTYTMGTNYTGEGSSFGIIPKVMDSIFEGVCSKKSNTEFLIRVSFIEIFKEEVFDLLDTSSTTFSKNEGAAPSKPVGPARAPIQIRETANGGITLAGVTEAEVQTKEEMASYLTRGSLSRATASTNMNSQSSRSHAIFTITMEQKKIVSCPNGTSTDDFGDEILCAKLHLVDLAGSERAKRTGADGMRFKEACVSPADTNAEETLNTLKYANRARNIQNKAVINRDPMAAQLQRMRNQVEQLQAELLFYRGDAGTPYEELQILKKKVSLLEASKEELQRELQERQVTCEHLTQRAFEAQVEKDKLAMKIEMARNGKSWDEVELHSEQEHDLLKNYVSKIQELEGELLQLKNSNNRKHGLIDCADLDDDEFRSKNVLFPCGNEYSDYDCKIGDIAADIVDHEKEQEHSSVQEKLDRELKELDKELEQKEAEMKRVAGGNTSVLKQHYEKKVHELEQEKRVLQREIDELRHNLANISFTTDDGAQKLKEDYLQKLNLLESQVSVLKKKQDAQAQLLRQKQKSDEAAKRLQDEIQRIKTQKVQLQHKIKQESEQFRLWKASREKEVLQLKKEGRRNEYEMHKLLALNQRQKMVLQRKTEEASMATKRLKELLEARKASSRETSGPGSINGPGVQALMQAIEHELEVTLRVHEVRSEYERQMEERGRMAKEIARLKEEAEMLKQANSRGRWSQVRSLADAKNLMNYLFNLASSSRCLVRDTEVVCREKDLQIRDLKEKIVSLSSLLRKSEMQKAELIHQVKTQSVALKHYAKGGHNYDLRKLETPKRQRVKKRNSKNRNHSNPGSHSSNNSDHESIKLDSSGEGIVAAGGDKNYASGSGVCCSCTKSSSCKTNKCQCRSSGGLCGTACGCMASKCVNREVDKLQQSNFTERIINGIGADEPEKDRLLASHGAMLLQNALVDKPTEANEDGGPRRKALSDIGNTTAKPNVPKPNKRKKWRTSSIQLVTNPPLPSSQPESGEQPPQPQPQLQSQKLDNIANGADIPIKLPRAMRSVTTSNGGNLFKERNAEKTDELSVYKETAGALAPPRKDDSNVKTSNTKSEKTFVIVTVFPQHPPKMMKKIKRCGSKQPATALDNHQDCQTRVRELEQQNNSFQKEIEELKYKLANVPSISTDSAMKVKEDYLEKLTTLQDQVADLKNKLEIKSQFSVQRPKGDEATKRSQFEIQNLKAQKVQLQCKLKVESLQLRLNKTSHEKEILQLRREYTRNQFQMNKLLDANRRLKMVVQRKTIEASMATKRLKELLESRQTLSRRGRKAGTRNETNAGIQSLGHDSELTTLHALCAEYERQMEVMDEESDKLKEEAEELRQENLRYQLEERETLSLEKGFDINELKEEVVSISGLFRELRLQKEELEQVNKAQGVSSHSSTVVASNLSTEEGTSLSESEHSIPSVAARYKNESSTCCSCSKKSLCKTSKCVCRSNGGSCGASCGCIASKCSNRVKLPLQLNDDSSGPEIASHGTMLLQNALLEQQPSEKNDHQGPSKKPLTDIGNIRLRQGRKI</sequence>
<comment type="similarity">
    <text evidence="4">Belongs to the TRAFAC class myosin-kinesin ATPase superfamily. Kinesin family.</text>
</comment>
<dbReference type="InterPro" id="IPR036961">
    <property type="entry name" value="Kinesin_motor_dom_sf"/>
</dbReference>
<feature type="region of interest" description="Disordered" evidence="6">
    <location>
        <begin position="870"/>
        <end position="910"/>
    </location>
</feature>
<dbReference type="Gene3D" id="3.40.850.10">
    <property type="entry name" value="Kinesin motor domain"/>
    <property type="match status" value="2"/>
</dbReference>
<evidence type="ECO:0000256" key="1">
    <source>
        <dbReference type="ARBA" id="ARBA00022741"/>
    </source>
</evidence>
<keyword evidence="3 4" id="KW-0505">Motor protein</keyword>
<organism evidence="8 9">
    <name type="scientific">Cannabis sativa</name>
    <name type="common">Hemp</name>
    <name type="synonym">Marijuana</name>
    <dbReference type="NCBI Taxonomy" id="3483"/>
    <lineage>
        <taxon>Eukaryota</taxon>
        <taxon>Viridiplantae</taxon>
        <taxon>Streptophyta</taxon>
        <taxon>Embryophyta</taxon>
        <taxon>Tracheophyta</taxon>
        <taxon>Spermatophyta</taxon>
        <taxon>Magnoliopsida</taxon>
        <taxon>eudicotyledons</taxon>
        <taxon>Gunneridae</taxon>
        <taxon>Pentapetalae</taxon>
        <taxon>rosids</taxon>
        <taxon>fabids</taxon>
        <taxon>Rosales</taxon>
        <taxon>Cannabaceae</taxon>
        <taxon>Cannabis</taxon>
    </lineage>
</organism>
<dbReference type="PROSITE" id="PS00411">
    <property type="entry name" value="KINESIN_MOTOR_1"/>
    <property type="match status" value="1"/>
</dbReference>
<dbReference type="GO" id="GO:0008017">
    <property type="term" value="F:microtubule binding"/>
    <property type="evidence" value="ECO:0007669"/>
    <property type="project" value="InterPro"/>
</dbReference>
<keyword evidence="1 4" id="KW-0547">Nucleotide-binding</keyword>
<feature type="coiled-coil region" evidence="5">
    <location>
        <begin position="322"/>
        <end position="391"/>
    </location>
</feature>
<dbReference type="Proteomes" id="UP000583929">
    <property type="component" value="Unassembled WGS sequence"/>
</dbReference>
<evidence type="ECO:0000313" key="8">
    <source>
        <dbReference type="EMBL" id="KAF4355686.1"/>
    </source>
</evidence>
<feature type="compositionally biased region" description="Basic and acidic residues" evidence="6">
    <location>
        <begin position="870"/>
        <end position="879"/>
    </location>
</feature>
<feature type="region of interest" description="Disordered" evidence="6">
    <location>
        <begin position="1480"/>
        <end position="1499"/>
    </location>
</feature>
<protein>
    <recommendedName>
        <fullName evidence="7">Kinesin motor domain-containing protein</fullName>
    </recommendedName>
</protein>
<feature type="region of interest" description="Disordered" evidence="6">
    <location>
        <begin position="1585"/>
        <end position="1614"/>
    </location>
</feature>
<evidence type="ECO:0000256" key="2">
    <source>
        <dbReference type="ARBA" id="ARBA00022840"/>
    </source>
</evidence>
<dbReference type="PANTHER" id="PTHR47969:SF6">
    <property type="entry name" value="KINESIN-LIKE PROTEIN KIN-4C"/>
    <property type="match status" value="1"/>
</dbReference>
<dbReference type="SMART" id="SM00129">
    <property type="entry name" value="KISc"/>
    <property type="match status" value="1"/>
</dbReference>
<evidence type="ECO:0000259" key="7">
    <source>
        <dbReference type="PROSITE" id="PS50067"/>
    </source>
</evidence>
<feature type="coiled-coil region" evidence="5">
    <location>
        <begin position="1278"/>
        <end position="1314"/>
    </location>
</feature>
<dbReference type="Pfam" id="PF25764">
    <property type="entry name" value="KIF21A_4th"/>
    <property type="match status" value="2"/>
</dbReference>
<feature type="region of interest" description="Disordered" evidence="6">
    <location>
        <begin position="1014"/>
        <end position="1083"/>
    </location>
</feature>
<feature type="domain" description="Kinesin motor" evidence="7">
    <location>
        <begin position="14"/>
        <end position="290"/>
    </location>
</feature>